<reference evidence="3 4" key="1">
    <citation type="submission" date="2015-11" db="EMBL/GenBank/DDBJ databases">
        <title>Genomic analysis of 38 Legionella species identifies large and diverse effector repertoires.</title>
        <authorList>
            <person name="Burstein D."/>
            <person name="Amaro F."/>
            <person name="Zusman T."/>
            <person name="Lifshitz Z."/>
            <person name="Cohen O."/>
            <person name="Gilbert J.A."/>
            <person name="Pupko T."/>
            <person name="Shuman H.A."/>
            <person name="Segal G."/>
        </authorList>
    </citation>
    <scope>NUCLEOTIDE SEQUENCE [LARGE SCALE GENOMIC DNA]</scope>
    <source>
        <strain evidence="3 4">Mt.St.Helens-4</strain>
    </source>
</reference>
<gene>
    <name evidence="3" type="ORF">Lsai_2767</name>
</gene>
<accession>A0A0W0YED9</accession>
<sequence length="209" mass="22730">MSGVLERAKAAAMAAEESAKAAKAAQELLELAAQKLARTNIEPEKIQSLQNMVRSADELAKKAADAALKAKEQLTKVENAVAQAKIHISKENKESAKKELKKAGQAAGLAETFAQQAKNFEGMVNNLKVLAGAQLKQHRENRTHATTEQKPTEDVSQRSISVASTASPLFEQLKGAISGFCSAISNFASKWFYKQEQHKEERQENSGPR</sequence>
<evidence type="ECO:0000313" key="3">
    <source>
        <dbReference type="EMBL" id="KTD55175.1"/>
    </source>
</evidence>
<evidence type="ECO:0000256" key="2">
    <source>
        <dbReference type="SAM" id="MobiDB-lite"/>
    </source>
</evidence>
<protein>
    <submittedName>
        <fullName evidence="3">Uncharacterized protein</fullName>
    </submittedName>
</protein>
<comment type="caution">
    <text evidence="3">The sequence shown here is derived from an EMBL/GenBank/DDBJ whole genome shotgun (WGS) entry which is preliminary data.</text>
</comment>
<feature type="compositionally biased region" description="Basic and acidic residues" evidence="2">
    <location>
        <begin position="137"/>
        <end position="156"/>
    </location>
</feature>
<evidence type="ECO:0000256" key="1">
    <source>
        <dbReference type="SAM" id="Coils"/>
    </source>
</evidence>
<dbReference type="PATRIC" id="fig|28087.4.peg.2973"/>
<feature type="coiled-coil region" evidence="1">
    <location>
        <begin position="5"/>
        <end position="94"/>
    </location>
</feature>
<name>A0A0W0YED9_9GAMM</name>
<proteinExistence type="predicted"/>
<evidence type="ECO:0000313" key="4">
    <source>
        <dbReference type="Proteomes" id="UP000054621"/>
    </source>
</evidence>
<dbReference type="AlphaFoldDB" id="A0A0W0YED9"/>
<keyword evidence="1" id="KW-0175">Coiled coil</keyword>
<dbReference type="RefSeq" id="WP_027272648.1">
    <property type="nucleotide sequence ID" value="NZ_CAAAJE010000013.1"/>
</dbReference>
<dbReference type="EMBL" id="LNYV01000036">
    <property type="protein sequence ID" value="KTD55175.1"/>
    <property type="molecule type" value="Genomic_DNA"/>
</dbReference>
<organism evidence="3 4">
    <name type="scientific">Legionella sainthelensi</name>
    <dbReference type="NCBI Taxonomy" id="28087"/>
    <lineage>
        <taxon>Bacteria</taxon>
        <taxon>Pseudomonadati</taxon>
        <taxon>Pseudomonadota</taxon>
        <taxon>Gammaproteobacteria</taxon>
        <taxon>Legionellales</taxon>
        <taxon>Legionellaceae</taxon>
        <taxon>Legionella</taxon>
    </lineage>
</organism>
<dbReference type="Proteomes" id="UP000054621">
    <property type="component" value="Unassembled WGS sequence"/>
</dbReference>
<feature type="region of interest" description="Disordered" evidence="2">
    <location>
        <begin position="136"/>
        <end position="159"/>
    </location>
</feature>